<name>A0ABP0Q9Z3_9DINO</name>
<dbReference type="EMBL" id="CAXAMM010039124">
    <property type="protein sequence ID" value="CAK9083827.1"/>
    <property type="molecule type" value="Genomic_DNA"/>
</dbReference>
<protein>
    <submittedName>
        <fullName evidence="1">Uncharacterized protein</fullName>
    </submittedName>
</protein>
<organism evidence="1 2">
    <name type="scientific">Durusdinium trenchii</name>
    <dbReference type="NCBI Taxonomy" id="1381693"/>
    <lineage>
        <taxon>Eukaryota</taxon>
        <taxon>Sar</taxon>
        <taxon>Alveolata</taxon>
        <taxon>Dinophyceae</taxon>
        <taxon>Suessiales</taxon>
        <taxon>Symbiodiniaceae</taxon>
        <taxon>Durusdinium</taxon>
    </lineage>
</organism>
<comment type="caution">
    <text evidence="1">The sequence shown here is derived from an EMBL/GenBank/DDBJ whole genome shotgun (WGS) entry which is preliminary data.</text>
</comment>
<evidence type="ECO:0000313" key="1">
    <source>
        <dbReference type="EMBL" id="CAK9083827.1"/>
    </source>
</evidence>
<accession>A0ABP0Q9Z3</accession>
<reference evidence="1 2" key="1">
    <citation type="submission" date="2024-02" db="EMBL/GenBank/DDBJ databases">
        <authorList>
            <person name="Chen Y."/>
            <person name="Shah S."/>
            <person name="Dougan E. K."/>
            <person name="Thang M."/>
            <person name="Chan C."/>
        </authorList>
    </citation>
    <scope>NUCLEOTIDE SEQUENCE [LARGE SCALE GENOMIC DNA]</scope>
</reference>
<evidence type="ECO:0000313" key="2">
    <source>
        <dbReference type="Proteomes" id="UP001642464"/>
    </source>
</evidence>
<gene>
    <name evidence="1" type="ORF">SCF082_LOCUS39773</name>
</gene>
<keyword evidence="2" id="KW-1185">Reference proteome</keyword>
<dbReference type="Proteomes" id="UP001642464">
    <property type="component" value="Unassembled WGS sequence"/>
</dbReference>
<proteinExistence type="predicted"/>
<sequence length="117" mass="13068">MAGQTLALFQVPAASRLEPGDDPDKCKLTPVEDLKVLKLVADEEGSQHKGMYYAMQKLHIFGVAEPESSHPKWNSFRKAMEHSGMTISAMKLTLCCYQTASSISHFRPLEPFQKITN</sequence>